<feature type="domain" description="ABC transporter" evidence="15">
    <location>
        <begin position="6"/>
        <end position="247"/>
    </location>
</feature>
<evidence type="ECO:0000256" key="4">
    <source>
        <dbReference type="ARBA" id="ARBA00022448"/>
    </source>
</evidence>
<feature type="domain" description="ABC transporter" evidence="15">
    <location>
        <begin position="302"/>
        <end position="536"/>
    </location>
</feature>
<keyword evidence="7" id="KW-0677">Repeat</keyword>
<dbReference type="RefSeq" id="WP_244774105.1">
    <property type="nucleotide sequence ID" value="NZ_CP094929.1"/>
</dbReference>
<evidence type="ECO:0000256" key="11">
    <source>
        <dbReference type="ARBA" id="ARBA00022989"/>
    </source>
</evidence>
<keyword evidence="12 14" id="KW-0472">Membrane</keyword>
<dbReference type="PANTHER" id="PTHR43553:SF26">
    <property type="entry name" value="ABC TRANSPORTER ATP-BINDING PROTEIN BC_2655-RELATED"/>
    <property type="match status" value="1"/>
</dbReference>
<dbReference type="Pfam" id="PF02361">
    <property type="entry name" value="CbiQ"/>
    <property type="match status" value="1"/>
</dbReference>
<dbReference type="PROSITE" id="PS00211">
    <property type="entry name" value="ABC_TRANSPORTER_1"/>
    <property type="match status" value="2"/>
</dbReference>
<evidence type="ECO:0000256" key="13">
    <source>
        <dbReference type="ARBA" id="ARBA00025157"/>
    </source>
</evidence>
<dbReference type="PROSITE" id="PS50893">
    <property type="entry name" value="ABC_TRANSPORTER_2"/>
    <property type="match status" value="2"/>
</dbReference>
<accession>A0ABY4DGV2</accession>
<evidence type="ECO:0000256" key="2">
    <source>
        <dbReference type="ARBA" id="ARBA00004202"/>
    </source>
</evidence>
<proteinExistence type="inferred from homology"/>
<feature type="transmembrane region" description="Helical" evidence="14">
    <location>
        <begin position="749"/>
        <end position="769"/>
    </location>
</feature>
<dbReference type="Proteomes" id="UP000829708">
    <property type="component" value="Chromosome"/>
</dbReference>
<dbReference type="InterPro" id="IPR003339">
    <property type="entry name" value="ABC/ECF_trnsptr_transmembrane"/>
</dbReference>
<evidence type="ECO:0000256" key="10">
    <source>
        <dbReference type="ARBA" id="ARBA00022967"/>
    </source>
</evidence>
<keyword evidence="17" id="KW-1185">Reference proteome</keyword>
<gene>
    <name evidence="16" type="ORF">MUG09_05100</name>
</gene>
<evidence type="ECO:0000313" key="16">
    <source>
        <dbReference type="EMBL" id="UOM52152.1"/>
    </source>
</evidence>
<evidence type="ECO:0000256" key="9">
    <source>
        <dbReference type="ARBA" id="ARBA00022840"/>
    </source>
</evidence>
<keyword evidence="6 14" id="KW-0812">Transmembrane</keyword>
<evidence type="ECO:0000256" key="5">
    <source>
        <dbReference type="ARBA" id="ARBA00022475"/>
    </source>
</evidence>
<keyword evidence="8" id="KW-0547">Nucleotide-binding</keyword>
<name>A0ABY4DGV2_9SPIR</name>
<evidence type="ECO:0000256" key="7">
    <source>
        <dbReference type="ARBA" id="ARBA00022737"/>
    </source>
</evidence>
<sequence>MQEDLITFTDFSFTYKGQTEATLHHINLRIRKGEKILVAGPSGSGKSTLGYAVNALIPHAYSGKVEGRVVVCGLDIQHSDIYAVNKKVGTVMQDTDAQFVALSSAEDIAFSLENQCMDQQDMQRLVTSMARIVDMEAFLSHSPQDLSGGQKQRVSLAGVLVDDVDVLLFDEPLANLDPETGRTAIALIDELAKTTDKTIIIIEHRLEDVLSCPVDRILVMQEGCLVSDTSPAELLGSSLLPSLGIRDPLYLGALRLAGCDLSTLGDVSDLKSMSVERCAAQLSAWHTKSRVEHPRAERAVQLRFNGLSYSYDGMTPVLQGLDATIHEGEMVSILGSNGAGKSTLAQLLMGVLKQDSGDIFFEEHLINDYSASQRSSMIGFVMQNPNHMISCDLVYDEVAFALRQKGYPEAQIKDRVMDVLGLCALRPYHHWPISALSYGQKKRVTIASILVTQPKVLILDEPTSGQDYQRYTTLMEFLSHLNRTIGLTILFITHDMHLALEYTHRSLVLHQGVLLCDKPTGEVFSDEAVLKQANLKVTSLYTLAKRCGIEDIPSFIETFVETEAKTRVASADARPIPWEEQARFTAELKQKPKKRVLKGGRKFGFTLTYEDTASALHALNGVTKLGVFLLWIMFSLTTFDLRFLAFGTAFSFICLLASKIPLLKFKPYFIGMGTVIALNALFIYLFSPDQGTLYLGSRTVLLGSEGATYALTRETLFYLVVVCLKYFSIFPMALLFVSITNPSQFASSLNRLGLSYKISYAVALALRYLPEVSSSYLHILHAQMARGVDISRNVSLGKRLSSVSRLLAPLVLSSLDRIEVITNAMILRGFGRMDTRTWYLSQKLRVQDYLVLGFAFALVAASLWVRFWMNVMFWYPF</sequence>
<evidence type="ECO:0000256" key="6">
    <source>
        <dbReference type="ARBA" id="ARBA00022692"/>
    </source>
</evidence>
<dbReference type="CDD" id="cd03225">
    <property type="entry name" value="ABC_cobalt_CbiO_domain1"/>
    <property type="match status" value="2"/>
</dbReference>
<dbReference type="InterPro" id="IPR015856">
    <property type="entry name" value="ABC_transpr_CbiO/EcfA_su"/>
</dbReference>
<evidence type="ECO:0000259" key="15">
    <source>
        <dbReference type="PROSITE" id="PS50893"/>
    </source>
</evidence>
<dbReference type="InterPro" id="IPR050095">
    <property type="entry name" value="ECF_ABC_transporter_ATP-bd"/>
</dbReference>
<feature type="transmembrane region" description="Helical" evidence="14">
    <location>
        <begin position="628"/>
        <end position="656"/>
    </location>
</feature>
<feature type="transmembrane region" description="Helical" evidence="14">
    <location>
        <begin position="849"/>
        <end position="869"/>
    </location>
</feature>
<evidence type="ECO:0000256" key="3">
    <source>
        <dbReference type="ARBA" id="ARBA00005417"/>
    </source>
</evidence>
<evidence type="ECO:0000313" key="17">
    <source>
        <dbReference type="Proteomes" id="UP000829708"/>
    </source>
</evidence>
<dbReference type="InterPro" id="IPR017871">
    <property type="entry name" value="ABC_transporter-like_CS"/>
</dbReference>
<keyword evidence="10" id="KW-1278">Translocase</keyword>
<dbReference type="InterPro" id="IPR003439">
    <property type="entry name" value="ABC_transporter-like_ATP-bd"/>
</dbReference>
<dbReference type="SUPFAM" id="SSF52540">
    <property type="entry name" value="P-loop containing nucleoside triphosphate hydrolases"/>
    <property type="match status" value="2"/>
</dbReference>
<feature type="transmembrane region" description="Helical" evidence="14">
    <location>
        <begin position="668"/>
        <end position="687"/>
    </location>
</feature>
<organism evidence="16 17">
    <name type="scientific">Sphaerochaeta associata</name>
    <dbReference type="NCBI Taxonomy" id="1129264"/>
    <lineage>
        <taxon>Bacteria</taxon>
        <taxon>Pseudomonadati</taxon>
        <taxon>Spirochaetota</taxon>
        <taxon>Spirochaetia</taxon>
        <taxon>Spirochaetales</taxon>
        <taxon>Sphaerochaetaceae</taxon>
        <taxon>Sphaerochaeta</taxon>
    </lineage>
</organism>
<comment type="similarity">
    <text evidence="3">Belongs to the ABC transporter superfamily.</text>
</comment>
<dbReference type="PANTHER" id="PTHR43553">
    <property type="entry name" value="HEAVY METAL TRANSPORTER"/>
    <property type="match status" value="1"/>
</dbReference>
<dbReference type="InterPro" id="IPR027417">
    <property type="entry name" value="P-loop_NTPase"/>
</dbReference>
<dbReference type="EMBL" id="CP094929">
    <property type="protein sequence ID" value="UOM52152.1"/>
    <property type="molecule type" value="Genomic_DNA"/>
</dbReference>
<feature type="transmembrane region" description="Helical" evidence="14">
    <location>
        <begin position="716"/>
        <end position="737"/>
    </location>
</feature>
<dbReference type="Pfam" id="PF00005">
    <property type="entry name" value="ABC_tran"/>
    <property type="match status" value="2"/>
</dbReference>
<evidence type="ECO:0000256" key="1">
    <source>
        <dbReference type="ARBA" id="ARBA00004141"/>
    </source>
</evidence>
<dbReference type="CDD" id="cd16914">
    <property type="entry name" value="EcfT"/>
    <property type="match status" value="1"/>
</dbReference>
<dbReference type="NCBIfam" id="NF010167">
    <property type="entry name" value="PRK13648.1"/>
    <property type="match status" value="2"/>
</dbReference>
<evidence type="ECO:0000256" key="14">
    <source>
        <dbReference type="SAM" id="Phobius"/>
    </source>
</evidence>
<keyword evidence="9" id="KW-0067">ATP-binding</keyword>
<dbReference type="InterPro" id="IPR022216">
    <property type="entry name" value="ABC_Co_transporter"/>
</dbReference>
<evidence type="ECO:0000256" key="12">
    <source>
        <dbReference type="ARBA" id="ARBA00023136"/>
    </source>
</evidence>
<dbReference type="InterPro" id="IPR003593">
    <property type="entry name" value="AAA+_ATPase"/>
</dbReference>
<dbReference type="Gene3D" id="3.40.50.300">
    <property type="entry name" value="P-loop containing nucleotide triphosphate hydrolases"/>
    <property type="match status" value="2"/>
</dbReference>
<keyword evidence="4" id="KW-0813">Transport</keyword>
<reference evidence="17" key="1">
    <citation type="journal article" date="2024" name="J Bioinform Genom">
        <title>Complete genome sequence of the type strain bacterium Sphaerochaeta associata GLS2t (VKM B-2742)t.</title>
        <authorList>
            <person name="Troshina O.Y."/>
            <person name="Tepeeva A.N."/>
            <person name="Arzamasceva V.O."/>
            <person name="Whitman W.B."/>
            <person name="Varghese N."/>
            <person name="Shapiro N."/>
            <person name="Woyke T."/>
            <person name="Kripides N.C."/>
            <person name="Vasilenko O.V."/>
        </authorList>
    </citation>
    <scope>NUCLEOTIDE SEQUENCE [LARGE SCALE GENOMIC DNA]</scope>
    <source>
        <strain evidence="17">GLS2T</strain>
    </source>
</reference>
<keyword evidence="11 14" id="KW-1133">Transmembrane helix</keyword>
<comment type="subcellular location">
    <subcellularLocation>
        <location evidence="2">Cell membrane</location>
        <topology evidence="2">Peripheral membrane protein</topology>
    </subcellularLocation>
    <subcellularLocation>
        <location evidence="1">Membrane</location>
        <topology evidence="1">Multi-pass membrane protein</topology>
    </subcellularLocation>
</comment>
<protein>
    <submittedName>
        <fullName evidence="16">DUF3744 domain-containing protein</fullName>
    </submittedName>
</protein>
<keyword evidence="5" id="KW-1003">Cell membrane</keyword>
<evidence type="ECO:0000256" key="8">
    <source>
        <dbReference type="ARBA" id="ARBA00022741"/>
    </source>
</evidence>
<dbReference type="Pfam" id="PF12558">
    <property type="entry name" value="DUF3744"/>
    <property type="match status" value="1"/>
</dbReference>
<comment type="function">
    <text evidence="13">Probably part of an ABC transporter complex. Responsible for energy coupling to the transport system.</text>
</comment>
<dbReference type="SMART" id="SM00382">
    <property type="entry name" value="AAA"/>
    <property type="match status" value="2"/>
</dbReference>